<proteinExistence type="predicted"/>
<dbReference type="RefSeq" id="WP_377341370.1">
    <property type="nucleotide sequence ID" value="NZ_JBHLUE010000017.1"/>
</dbReference>
<organism evidence="2 3">
    <name type="scientific">Plantactinospora siamensis</name>
    <dbReference type="NCBI Taxonomy" id="555372"/>
    <lineage>
        <taxon>Bacteria</taxon>
        <taxon>Bacillati</taxon>
        <taxon>Actinomycetota</taxon>
        <taxon>Actinomycetes</taxon>
        <taxon>Micromonosporales</taxon>
        <taxon>Micromonosporaceae</taxon>
        <taxon>Plantactinospora</taxon>
    </lineage>
</organism>
<feature type="compositionally biased region" description="Basic and acidic residues" evidence="1">
    <location>
        <begin position="163"/>
        <end position="175"/>
    </location>
</feature>
<reference evidence="2 3" key="1">
    <citation type="submission" date="2024-09" db="EMBL/GenBank/DDBJ databases">
        <authorList>
            <person name="Sun Q."/>
            <person name="Mori K."/>
        </authorList>
    </citation>
    <scope>NUCLEOTIDE SEQUENCE [LARGE SCALE GENOMIC DNA]</scope>
    <source>
        <strain evidence="2 3">TBRC 2205</strain>
    </source>
</reference>
<evidence type="ECO:0000313" key="2">
    <source>
        <dbReference type="EMBL" id="MFC0566570.1"/>
    </source>
</evidence>
<feature type="region of interest" description="Disordered" evidence="1">
    <location>
        <begin position="132"/>
        <end position="190"/>
    </location>
</feature>
<evidence type="ECO:0000313" key="3">
    <source>
        <dbReference type="Proteomes" id="UP001589894"/>
    </source>
</evidence>
<protein>
    <submittedName>
        <fullName evidence="2">Uncharacterized protein</fullName>
    </submittedName>
</protein>
<dbReference type="EMBL" id="JBHLUE010000017">
    <property type="protein sequence ID" value="MFC0566570.1"/>
    <property type="molecule type" value="Genomic_DNA"/>
</dbReference>
<keyword evidence="3" id="KW-1185">Reference proteome</keyword>
<name>A0ABV6P0L9_9ACTN</name>
<gene>
    <name evidence="2" type="ORF">ACFFHU_20820</name>
</gene>
<sequence length="190" mass="19779">MASLPALARALLSEDLGGRDEVPRHVADRVSTEARRWAEHGFGAEDVRPWLDLPPDAAAYLAERGVSPRVLDLPVSLAPAPMALKLAITSGRLPVERAYELLVATGEHRPAMAPASGAPFGDAARTVPNANAISAAPGTGGTRGAPTRDATGGVPAAPAWSGEPDRERQPGERRRTPVAPVIFSHGTPEG</sequence>
<comment type="caution">
    <text evidence="2">The sequence shown here is derived from an EMBL/GenBank/DDBJ whole genome shotgun (WGS) entry which is preliminary data.</text>
</comment>
<feature type="compositionally biased region" description="Low complexity" evidence="1">
    <location>
        <begin position="144"/>
        <end position="153"/>
    </location>
</feature>
<evidence type="ECO:0000256" key="1">
    <source>
        <dbReference type="SAM" id="MobiDB-lite"/>
    </source>
</evidence>
<dbReference type="Proteomes" id="UP001589894">
    <property type="component" value="Unassembled WGS sequence"/>
</dbReference>
<accession>A0ABV6P0L9</accession>